<proteinExistence type="predicted"/>
<evidence type="ECO:0000313" key="2">
    <source>
        <dbReference type="Proteomes" id="UP001372834"/>
    </source>
</evidence>
<evidence type="ECO:0000313" key="1">
    <source>
        <dbReference type="EMBL" id="KAK6645438.1"/>
    </source>
</evidence>
<reference evidence="1 2" key="1">
    <citation type="submission" date="2023-10" db="EMBL/GenBank/DDBJ databases">
        <title>Genomes of two closely related lineages of the louse Polyplax serrata with different host specificities.</title>
        <authorList>
            <person name="Martinu J."/>
            <person name="Tarabai H."/>
            <person name="Stefka J."/>
            <person name="Hypsa V."/>
        </authorList>
    </citation>
    <scope>NUCLEOTIDE SEQUENCE [LARGE SCALE GENOMIC DNA]</scope>
    <source>
        <strain evidence="1">HR10_N</strain>
    </source>
</reference>
<accession>A0AAN8SEB4</accession>
<sequence length="328" mass="37140">MSNFTFRTNSTGRVLIIKRCLCQQLRNPNVKASKFGFVLKQTEFLTVPFVCIVKEVFRGTPSAQAGISGATRSAYTCCLRNRVLNENERIRGEFRSANWNTQREGKKNREVATVRDHPEDVPLPILNKLRKSFVYVTRTSPGNAQNLVATRLYLEVSKFNFRLQISILHFLLKFAGSESLEKKTGEKSGRQRGIRREIWKMRTFSGGGDQENESSTCVPVCFPVVSCRKGQNDIPNCLLIINHRKVISGRAGGSKSTRRNVEMYAREFLRGNGASAPDRIRLDCLCLIMSSLEWINGKSRKKRVFQTGTGKKKIGRVGREMASMKHRG</sequence>
<protein>
    <submittedName>
        <fullName evidence="1">Uncharacterized protein</fullName>
    </submittedName>
</protein>
<comment type="caution">
    <text evidence="1">The sequence shown here is derived from an EMBL/GenBank/DDBJ whole genome shotgun (WGS) entry which is preliminary data.</text>
</comment>
<organism evidence="1 2">
    <name type="scientific">Polyplax serrata</name>
    <name type="common">Common mouse louse</name>
    <dbReference type="NCBI Taxonomy" id="468196"/>
    <lineage>
        <taxon>Eukaryota</taxon>
        <taxon>Metazoa</taxon>
        <taxon>Ecdysozoa</taxon>
        <taxon>Arthropoda</taxon>
        <taxon>Hexapoda</taxon>
        <taxon>Insecta</taxon>
        <taxon>Pterygota</taxon>
        <taxon>Neoptera</taxon>
        <taxon>Paraneoptera</taxon>
        <taxon>Psocodea</taxon>
        <taxon>Troctomorpha</taxon>
        <taxon>Phthiraptera</taxon>
        <taxon>Anoplura</taxon>
        <taxon>Polyplacidae</taxon>
        <taxon>Polyplax</taxon>
    </lineage>
</organism>
<dbReference type="AlphaFoldDB" id="A0AAN8SEB4"/>
<dbReference type="Proteomes" id="UP001372834">
    <property type="component" value="Unassembled WGS sequence"/>
</dbReference>
<dbReference type="EMBL" id="JAWJWE010000001">
    <property type="protein sequence ID" value="KAK6645438.1"/>
    <property type="molecule type" value="Genomic_DNA"/>
</dbReference>
<gene>
    <name evidence="1" type="ORF">RUM43_001715</name>
</gene>
<name>A0AAN8SEB4_POLSC</name>